<dbReference type="Pfam" id="PF04277">
    <property type="entry name" value="OAD_gamma"/>
    <property type="match status" value="1"/>
</dbReference>
<evidence type="ECO:0000256" key="5">
    <source>
        <dbReference type="ARBA" id="ARBA00023136"/>
    </source>
</evidence>
<evidence type="ECO:0000256" key="2">
    <source>
        <dbReference type="ARBA" id="ARBA00022475"/>
    </source>
</evidence>
<accession>A0A173TLS2</accession>
<gene>
    <name evidence="8" type="ORF">ERS852425_02808</name>
    <name evidence="7" type="ORF">ERS852571_02094</name>
</gene>
<dbReference type="Proteomes" id="UP000095598">
    <property type="component" value="Unassembled WGS sequence"/>
</dbReference>
<evidence type="ECO:0000313" key="9">
    <source>
        <dbReference type="Proteomes" id="UP000095553"/>
    </source>
</evidence>
<dbReference type="InterPro" id="IPR005899">
    <property type="entry name" value="Na_pump_deCOase"/>
</dbReference>
<feature type="transmembrane region" description="Helical" evidence="6">
    <location>
        <begin position="12"/>
        <end position="32"/>
    </location>
</feature>
<dbReference type="GO" id="GO:0036376">
    <property type="term" value="P:sodium ion export across plasma membrane"/>
    <property type="evidence" value="ECO:0007669"/>
    <property type="project" value="InterPro"/>
</dbReference>
<dbReference type="AlphaFoldDB" id="A0A173TLS2"/>
<keyword evidence="3 6" id="KW-0812">Transmembrane</keyword>
<dbReference type="GO" id="GO:0015081">
    <property type="term" value="F:sodium ion transmembrane transporter activity"/>
    <property type="evidence" value="ECO:0007669"/>
    <property type="project" value="InterPro"/>
</dbReference>
<dbReference type="NCBIfam" id="TIGR01195">
    <property type="entry name" value="oadG_fam"/>
    <property type="match status" value="1"/>
</dbReference>
<evidence type="ECO:0000256" key="3">
    <source>
        <dbReference type="ARBA" id="ARBA00022692"/>
    </source>
</evidence>
<organism evidence="7 9">
    <name type="scientific">Anaerostipes hadrus</name>
    <dbReference type="NCBI Taxonomy" id="649756"/>
    <lineage>
        <taxon>Bacteria</taxon>
        <taxon>Bacillati</taxon>
        <taxon>Bacillota</taxon>
        <taxon>Clostridia</taxon>
        <taxon>Lachnospirales</taxon>
        <taxon>Lachnospiraceae</taxon>
        <taxon>Anaerostipes</taxon>
    </lineage>
</organism>
<evidence type="ECO:0000256" key="1">
    <source>
        <dbReference type="ARBA" id="ARBA00004236"/>
    </source>
</evidence>
<dbReference type="EMBL" id="CYXT01000025">
    <property type="protein sequence ID" value="CUN12882.1"/>
    <property type="molecule type" value="Genomic_DNA"/>
</dbReference>
<protein>
    <submittedName>
        <fullName evidence="7">Na+-transporting methylmalonyl-CoA/oxaloacetate decarboxylase, gamma subunit</fullName>
    </submittedName>
</protein>
<sequence>MQTAVSNTIMGVSIVFFVLVSLSFLIYLFRFIPMLEEKLTKKKIAEPVKQEVPVEVPVEKELVDDLELIAVITAAIAASEGKDPRQYIVRSIKKVHRNQW</sequence>
<dbReference type="Proteomes" id="UP000095553">
    <property type="component" value="Unassembled WGS sequence"/>
</dbReference>
<keyword evidence="5 6" id="KW-0472">Membrane</keyword>
<keyword evidence="2" id="KW-1003">Cell membrane</keyword>
<evidence type="ECO:0000313" key="8">
    <source>
        <dbReference type="EMBL" id="CUN12882.1"/>
    </source>
</evidence>
<dbReference type="GO" id="GO:0005886">
    <property type="term" value="C:plasma membrane"/>
    <property type="evidence" value="ECO:0007669"/>
    <property type="project" value="UniProtKB-SubCell"/>
</dbReference>
<evidence type="ECO:0000256" key="6">
    <source>
        <dbReference type="SAM" id="Phobius"/>
    </source>
</evidence>
<proteinExistence type="predicted"/>
<evidence type="ECO:0000313" key="10">
    <source>
        <dbReference type="Proteomes" id="UP000095598"/>
    </source>
</evidence>
<name>A0A173TLS2_ANAHA</name>
<comment type="subcellular location">
    <subcellularLocation>
        <location evidence="1">Cell membrane</location>
    </subcellularLocation>
</comment>
<dbReference type="EMBL" id="CYXY01000012">
    <property type="protein sequence ID" value="CUN03119.1"/>
    <property type="molecule type" value="Genomic_DNA"/>
</dbReference>
<evidence type="ECO:0000313" key="7">
    <source>
        <dbReference type="EMBL" id="CUN03119.1"/>
    </source>
</evidence>
<keyword evidence="4 6" id="KW-1133">Transmembrane helix</keyword>
<dbReference type="RefSeq" id="WP_009203337.1">
    <property type="nucleotide sequence ID" value="NZ_CYXT01000025.1"/>
</dbReference>
<reference evidence="9 10" key="1">
    <citation type="submission" date="2015-09" db="EMBL/GenBank/DDBJ databases">
        <authorList>
            <consortium name="Pathogen Informatics"/>
        </authorList>
    </citation>
    <scope>NUCLEOTIDE SEQUENCE [LARGE SCALE GENOMIC DNA]</scope>
    <source>
        <strain evidence="8 10">2789STDY5608868</strain>
        <strain evidence="7 9">2789STDY5834959</strain>
    </source>
</reference>
<evidence type="ECO:0000256" key="4">
    <source>
        <dbReference type="ARBA" id="ARBA00022989"/>
    </source>
</evidence>